<reference evidence="2" key="1">
    <citation type="submission" date="2020-06" db="EMBL/GenBank/DDBJ databases">
        <title>Draft genome of Bugula neritina, a colonial animal packing powerful symbionts and potential medicines.</title>
        <authorList>
            <person name="Rayko M."/>
        </authorList>
    </citation>
    <scope>NUCLEOTIDE SEQUENCE [LARGE SCALE GENOMIC DNA]</scope>
    <source>
        <strain evidence="2">Kwan_BN1</strain>
    </source>
</reference>
<evidence type="ECO:0000313" key="2">
    <source>
        <dbReference type="EMBL" id="KAF6025119.1"/>
    </source>
</evidence>
<dbReference type="EMBL" id="VXIV02002494">
    <property type="protein sequence ID" value="KAF6025119.1"/>
    <property type="molecule type" value="Genomic_DNA"/>
</dbReference>
<proteinExistence type="predicted"/>
<accession>A0A7J7JFP2</accession>
<name>A0A7J7JFP2_BUGNE</name>
<feature type="region of interest" description="Disordered" evidence="1">
    <location>
        <begin position="55"/>
        <end position="116"/>
    </location>
</feature>
<feature type="compositionally biased region" description="Basic residues" evidence="1">
    <location>
        <begin position="100"/>
        <end position="112"/>
    </location>
</feature>
<dbReference type="AlphaFoldDB" id="A0A7J7JFP2"/>
<gene>
    <name evidence="2" type="ORF">EB796_016571</name>
</gene>
<feature type="compositionally biased region" description="Low complexity" evidence="1">
    <location>
        <begin position="83"/>
        <end position="97"/>
    </location>
</feature>
<evidence type="ECO:0000313" key="3">
    <source>
        <dbReference type="Proteomes" id="UP000593567"/>
    </source>
</evidence>
<organism evidence="2 3">
    <name type="scientific">Bugula neritina</name>
    <name type="common">Brown bryozoan</name>
    <name type="synonym">Sertularia neritina</name>
    <dbReference type="NCBI Taxonomy" id="10212"/>
    <lineage>
        <taxon>Eukaryota</taxon>
        <taxon>Metazoa</taxon>
        <taxon>Spiralia</taxon>
        <taxon>Lophotrochozoa</taxon>
        <taxon>Bryozoa</taxon>
        <taxon>Gymnolaemata</taxon>
        <taxon>Cheilostomatida</taxon>
        <taxon>Flustrina</taxon>
        <taxon>Buguloidea</taxon>
        <taxon>Bugulidae</taxon>
        <taxon>Bugula</taxon>
    </lineage>
</organism>
<keyword evidence="3" id="KW-1185">Reference proteome</keyword>
<feature type="compositionally biased region" description="Polar residues" evidence="1">
    <location>
        <begin position="57"/>
        <end position="82"/>
    </location>
</feature>
<protein>
    <submittedName>
        <fullName evidence="2">Uncharacterized protein</fullName>
    </submittedName>
</protein>
<comment type="caution">
    <text evidence="2">The sequence shown here is derived from an EMBL/GenBank/DDBJ whole genome shotgun (WGS) entry which is preliminary data.</text>
</comment>
<sequence length="234" mass="25678">MAKVKIILTVCVEGTWNSDPNHIDYIPTRGMNKEDEMSDAALNDDSLDMSLMDSESTLNHTAGSPVTATSIETSSPSPVTTHSRLPNLNSNLPSQLPYSHKPRKAPRKRAFPHKWSSSPKLTSSRFCEHRDAHRVCCRVIRELAEENQILKTQVACILLEVEKLKSQTLDSQITNSFNTVSQSNGGHDSLEDIEIVSGDSAASQGSNNDSALVIDDLAQDTPTILTEESKDCDD</sequence>
<evidence type="ECO:0000256" key="1">
    <source>
        <dbReference type="SAM" id="MobiDB-lite"/>
    </source>
</evidence>
<dbReference type="Proteomes" id="UP000593567">
    <property type="component" value="Unassembled WGS sequence"/>
</dbReference>